<protein>
    <submittedName>
        <fullName evidence="1">Proheparin-binding EGF-like growth factor</fullName>
    </submittedName>
</protein>
<sequence>MLQHSSVFSLSLARHQHLTQSSIDNFRKLKDLPSLWVIGPAGKCRITQNVRCSCQCPPHAHGHEHH</sequence>
<dbReference type="AlphaFoldDB" id="A0AAE1I1I2"/>
<evidence type="ECO:0000313" key="1">
    <source>
        <dbReference type="EMBL" id="KAK3930909.1"/>
    </source>
</evidence>
<proteinExistence type="predicted"/>
<keyword evidence="2" id="KW-1185">Reference proteome</keyword>
<reference evidence="1" key="2">
    <citation type="journal article" date="2023" name="BMC Genomics">
        <title>Pest status, molecular evolution, and epigenetic factors derived from the genome assembly of Frankliniella fusca, a thysanopteran phytovirus vector.</title>
        <authorList>
            <person name="Catto M.A."/>
            <person name="Labadie P.E."/>
            <person name="Jacobson A.L."/>
            <person name="Kennedy G.G."/>
            <person name="Srinivasan R."/>
            <person name="Hunt B.G."/>
        </authorList>
    </citation>
    <scope>NUCLEOTIDE SEQUENCE</scope>
    <source>
        <strain evidence="1">PL_HMW_Pooled</strain>
    </source>
</reference>
<dbReference type="EMBL" id="JAHWGI010001414">
    <property type="protein sequence ID" value="KAK3930909.1"/>
    <property type="molecule type" value="Genomic_DNA"/>
</dbReference>
<name>A0AAE1I1I2_9NEOP</name>
<gene>
    <name evidence="1" type="ORF">KUF71_005889</name>
</gene>
<reference evidence="1" key="1">
    <citation type="submission" date="2021-07" db="EMBL/GenBank/DDBJ databases">
        <authorList>
            <person name="Catto M.A."/>
            <person name="Jacobson A."/>
            <person name="Kennedy G."/>
            <person name="Labadie P."/>
            <person name="Hunt B.G."/>
            <person name="Srinivasan R."/>
        </authorList>
    </citation>
    <scope>NUCLEOTIDE SEQUENCE</scope>
    <source>
        <strain evidence="1">PL_HMW_Pooled</strain>
        <tissue evidence="1">Head</tissue>
    </source>
</reference>
<accession>A0AAE1I1I2</accession>
<dbReference type="Proteomes" id="UP001219518">
    <property type="component" value="Unassembled WGS sequence"/>
</dbReference>
<organism evidence="1 2">
    <name type="scientific">Frankliniella fusca</name>
    <dbReference type="NCBI Taxonomy" id="407009"/>
    <lineage>
        <taxon>Eukaryota</taxon>
        <taxon>Metazoa</taxon>
        <taxon>Ecdysozoa</taxon>
        <taxon>Arthropoda</taxon>
        <taxon>Hexapoda</taxon>
        <taxon>Insecta</taxon>
        <taxon>Pterygota</taxon>
        <taxon>Neoptera</taxon>
        <taxon>Paraneoptera</taxon>
        <taxon>Thysanoptera</taxon>
        <taxon>Terebrantia</taxon>
        <taxon>Thripoidea</taxon>
        <taxon>Thripidae</taxon>
        <taxon>Frankliniella</taxon>
    </lineage>
</organism>
<evidence type="ECO:0000313" key="2">
    <source>
        <dbReference type="Proteomes" id="UP001219518"/>
    </source>
</evidence>
<comment type="caution">
    <text evidence="1">The sequence shown here is derived from an EMBL/GenBank/DDBJ whole genome shotgun (WGS) entry which is preliminary data.</text>
</comment>